<dbReference type="OrthoDB" id="3098at2759"/>
<feature type="region of interest" description="Disordered" evidence="8">
    <location>
        <begin position="562"/>
        <end position="586"/>
    </location>
</feature>
<feature type="region of interest" description="Disordered" evidence="8">
    <location>
        <begin position="1"/>
        <end position="21"/>
    </location>
</feature>
<dbReference type="GO" id="GO:0006406">
    <property type="term" value="P:mRNA export from nucleus"/>
    <property type="evidence" value="ECO:0007669"/>
    <property type="project" value="TreeGrafter"/>
</dbReference>
<feature type="region of interest" description="Disordered" evidence="8">
    <location>
        <begin position="128"/>
        <end position="160"/>
    </location>
</feature>
<accession>A0A066WEQ6</accession>
<gene>
    <name evidence="9" type="ORF">K437DRAFT_272629</name>
</gene>
<keyword evidence="3" id="KW-0653">Protein transport</keyword>
<comment type="caution">
    <text evidence="9">The sequence shown here is derived from an EMBL/GenBank/DDBJ whole genome shotgun (WGS) entry which is preliminary data.</text>
</comment>
<evidence type="ECO:0000256" key="3">
    <source>
        <dbReference type="ARBA" id="ARBA00022927"/>
    </source>
</evidence>
<organism evidence="9 10">
    <name type="scientific">Tilletiaria anomala (strain ATCC 24038 / CBS 436.72 / UBC 951)</name>
    <dbReference type="NCBI Taxonomy" id="1037660"/>
    <lineage>
        <taxon>Eukaryota</taxon>
        <taxon>Fungi</taxon>
        <taxon>Dikarya</taxon>
        <taxon>Basidiomycota</taxon>
        <taxon>Ustilaginomycotina</taxon>
        <taxon>Exobasidiomycetes</taxon>
        <taxon>Georgefischeriales</taxon>
        <taxon>Tilletiariaceae</taxon>
        <taxon>Tilletiaria</taxon>
    </lineage>
</organism>
<dbReference type="STRING" id="1037660.A0A066WEQ6"/>
<dbReference type="AlphaFoldDB" id="A0A066WEQ6"/>
<evidence type="ECO:0000256" key="5">
    <source>
        <dbReference type="ARBA" id="ARBA00023132"/>
    </source>
</evidence>
<comment type="subcellular location">
    <subcellularLocation>
        <location evidence="7">Nucleus</location>
        <location evidence="7">Nuclear pore complex</location>
    </subcellularLocation>
    <subcellularLocation>
        <location evidence="7">Nucleus membrane</location>
    </subcellularLocation>
</comment>
<sequence>MAKADGGRSSEPSGSGGSSGGPSSFAAFAAILQNAQHADVPTRLDVHSGQGTAFQFAQVCLARAEEARLSIGSAGGRGGNGGTGSSLIVVQNEDEVEWDQDGDALGWEMEARTWLLIGLLSAERYHQRKYQPQQQRNTRPSLSKGITHDEEPETAAMSFSSNPYDPPISRAQTFIASPSTQLSELNVIREWLQAHVLPVRHPIEVRQGYWTFTKHKLRNAQRTGAMGLQPGVERNAAGISLDPDFPNRASSAPSGSANTSTTLTSLSFEDATYETASWRFLFELARHGRLDLCFDMARQMNAHWKAASLRGGLLYSDPALLGTGMDEDDAYQDGDTAGLVGLEKRAMGNRNRALWKAVCRRIASGVASAHGSAGAGAGVGADADAYERALYGSLGGDLRSVLAVSHSWEEQLWAYVNASFEAKLDRLLTSPVSGSDASAGANPEEAAQDNWWYAKEGCTTGREMIGIDGDSSIDESVKMSLKAIFDRLEQTQTDGIYAQANDPFRTFQRYLILNTTDSLLAQVDERLRLMRTTLTRAQYARFVRFFAHYILFARLIRTDADADGQAGQPPEAGTDSEAARKEGSNSSSAELAANAILRLYVELLEEAGQDDDLIALYASSLDSQNAVDSYAQYLKSIDVNTDIGTRRSALLRAKDHDLDLPAVARRTVALVFDDSIPMVPSLLEEMGHISSFELGLSPVEERLIKAVDWLGFDAATYEDYIVESNALMRLFLSSGRLHAARTLLFSLSQEIVGMAAGFNLPGEQSTEHLQWHSFFDALNQHDRFVQIWSERKNETSTTRTEKAKWDKAVAHACGEAYRSAMQVFEQDWLKLDIVPETAADEERLEQLARMRKIYIPDLIFRLHNMFFDTSELLRDNLASALQLANVVADERMKLYLEFIWPKENKLKEYLTLVREASLAQLEDSSMDGNVFKAVERAPKL</sequence>
<protein>
    <recommendedName>
        <fullName evidence="7">Nuclear pore complex protein</fullName>
    </recommendedName>
</protein>
<dbReference type="FunCoup" id="A0A066WEQ6">
    <property type="interactions" value="503"/>
</dbReference>
<comment type="function">
    <text evidence="7">Functions as a component of the nuclear pore complex (NPC).</text>
</comment>
<keyword evidence="6 7" id="KW-0539">Nucleus</keyword>
<dbReference type="HOGENOM" id="CLU_012944_0_0_1"/>
<dbReference type="GO" id="GO:0006606">
    <property type="term" value="P:protein import into nucleus"/>
    <property type="evidence" value="ECO:0007669"/>
    <property type="project" value="TreeGrafter"/>
</dbReference>
<keyword evidence="4 7" id="KW-0811">Translocation</keyword>
<dbReference type="OMA" id="MAHIVLF"/>
<name>A0A066WEQ6_TILAU</name>
<evidence type="ECO:0000256" key="6">
    <source>
        <dbReference type="ARBA" id="ARBA00023242"/>
    </source>
</evidence>
<dbReference type="RefSeq" id="XP_013245094.1">
    <property type="nucleotide sequence ID" value="XM_013389640.1"/>
</dbReference>
<keyword evidence="10" id="KW-1185">Reference proteome</keyword>
<dbReference type="Gene3D" id="1.10.3450.20">
    <property type="match status" value="1"/>
</dbReference>
<dbReference type="GO" id="GO:0031080">
    <property type="term" value="C:nuclear pore outer ring"/>
    <property type="evidence" value="ECO:0007669"/>
    <property type="project" value="TreeGrafter"/>
</dbReference>
<keyword evidence="7" id="KW-0472">Membrane</keyword>
<dbReference type="Gene3D" id="1.20.190.50">
    <property type="match status" value="1"/>
</dbReference>
<evidence type="ECO:0000256" key="7">
    <source>
        <dbReference type="RuleBase" id="RU365072"/>
    </source>
</evidence>
<dbReference type="GO" id="GO:0031965">
    <property type="term" value="C:nuclear membrane"/>
    <property type="evidence" value="ECO:0007669"/>
    <property type="project" value="UniProtKB-SubCell"/>
</dbReference>
<dbReference type="PANTHER" id="PTHR13003">
    <property type="entry name" value="NUP107-RELATED"/>
    <property type="match status" value="1"/>
</dbReference>
<dbReference type="InParanoid" id="A0A066WEQ6"/>
<dbReference type="GeneID" id="25266363"/>
<evidence type="ECO:0000313" key="9">
    <source>
        <dbReference type="EMBL" id="KDN52246.1"/>
    </source>
</evidence>
<evidence type="ECO:0000256" key="4">
    <source>
        <dbReference type="ARBA" id="ARBA00023010"/>
    </source>
</evidence>
<evidence type="ECO:0000256" key="2">
    <source>
        <dbReference type="ARBA" id="ARBA00022816"/>
    </source>
</evidence>
<proteinExistence type="inferred from homology"/>
<evidence type="ECO:0000313" key="10">
    <source>
        <dbReference type="Proteomes" id="UP000027361"/>
    </source>
</evidence>
<dbReference type="Pfam" id="PF04121">
    <property type="entry name" value="Nup84_Nup100"/>
    <property type="match status" value="1"/>
</dbReference>
<keyword evidence="5 7" id="KW-0906">Nuclear pore complex</keyword>
<keyword evidence="2" id="KW-0509">mRNA transport</keyword>
<dbReference type="EMBL" id="JMSN01000012">
    <property type="protein sequence ID" value="KDN52246.1"/>
    <property type="molecule type" value="Genomic_DNA"/>
</dbReference>
<evidence type="ECO:0000256" key="8">
    <source>
        <dbReference type="SAM" id="MobiDB-lite"/>
    </source>
</evidence>
<comment type="similarity">
    <text evidence="7">Belongs to the nucleoporin Nup84/Nup107 family.</text>
</comment>
<dbReference type="PANTHER" id="PTHR13003:SF2">
    <property type="entry name" value="NUCLEAR PORE COMPLEX PROTEIN NUP107"/>
    <property type="match status" value="1"/>
</dbReference>
<keyword evidence="1 7" id="KW-0813">Transport</keyword>
<dbReference type="InterPro" id="IPR007252">
    <property type="entry name" value="Nup84/Nup107"/>
</dbReference>
<dbReference type="Proteomes" id="UP000027361">
    <property type="component" value="Unassembled WGS sequence"/>
</dbReference>
<comment type="subunit">
    <text evidence="7">Part of the nuclear pore complex (NPC).</text>
</comment>
<evidence type="ECO:0000256" key="1">
    <source>
        <dbReference type="ARBA" id="ARBA00022448"/>
    </source>
</evidence>
<feature type="compositionally biased region" description="Polar residues" evidence="8">
    <location>
        <begin position="130"/>
        <end position="141"/>
    </location>
</feature>
<reference evidence="9 10" key="1">
    <citation type="submission" date="2014-05" db="EMBL/GenBank/DDBJ databases">
        <title>Draft genome sequence of a rare smut relative, Tilletiaria anomala UBC 951.</title>
        <authorList>
            <consortium name="DOE Joint Genome Institute"/>
            <person name="Toome M."/>
            <person name="Kuo A."/>
            <person name="Henrissat B."/>
            <person name="Lipzen A."/>
            <person name="Tritt A."/>
            <person name="Yoshinaga Y."/>
            <person name="Zane M."/>
            <person name="Barry K."/>
            <person name="Grigoriev I.V."/>
            <person name="Spatafora J.W."/>
            <person name="Aimea M.C."/>
        </authorList>
    </citation>
    <scope>NUCLEOTIDE SEQUENCE [LARGE SCALE GENOMIC DNA]</scope>
    <source>
        <strain evidence="9 10">UBC 951</strain>
    </source>
</reference>
<dbReference type="GO" id="GO:0017056">
    <property type="term" value="F:structural constituent of nuclear pore"/>
    <property type="evidence" value="ECO:0007669"/>
    <property type="project" value="UniProtKB-UniRule"/>
</dbReference>
<dbReference type="GO" id="GO:0000973">
    <property type="term" value="P:post-transcriptional tethering of RNA polymerase II gene DNA at nuclear periphery"/>
    <property type="evidence" value="ECO:0007669"/>
    <property type="project" value="TreeGrafter"/>
</dbReference>